<protein>
    <submittedName>
        <fullName evidence="2">TIM barrel protein</fullName>
    </submittedName>
</protein>
<dbReference type="InterPro" id="IPR013022">
    <property type="entry name" value="Xyl_isomerase-like_TIM-brl"/>
</dbReference>
<dbReference type="PANTHER" id="PTHR12110:SF41">
    <property type="entry name" value="INOSOSE DEHYDRATASE"/>
    <property type="match status" value="1"/>
</dbReference>
<dbReference type="Gene3D" id="3.20.20.150">
    <property type="entry name" value="Divalent-metal-dependent TIM barrel enzymes"/>
    <property type="match status" value="1"/>
</dbReference>
<evidence type="ECO:0000259" key="1">
    <source>
        <dbReference type="Pfam" id="PF01261"/>
    </source>
</evidence>
<sequence length="299" mass="33333">MQVRIATAPVSWGVLMKDTPNVPPYGQVLDEIREAGYVGTELGPYGYLPFDIPKLRDELEERGLTLISAFTIFNFLAGKGDETVYREALETAQVLSALGCTHIVLSDVLFVEESRAQRAGRIRREDSLTGAEWDQAAANVDAFAKMVLNDFGMKCAAHPHIGGYLETDFEIDALLERTDPELVGLCFDMAHIAYGGGDPVAVLDKWRDRTWYLHIKECDGRRREEVVGREGDYYDGVSSGVFPELGQGTIDWQGINRILHEMDFDGWGTVEQDILPGLGIDALESAKRNRAFLRESLGW</sequence>
<evidence type="ECO:0000313" key="2">
    <source>
        <dbReference type="EMBL" id="MXY94459.1"/>
    </source>
</evidence>
<dbReference type="Pfam" id="PF01261">
    <property type="entry name" value="AP_endonuc_2"/>
    <property type="match status" value="1"/>
</dbReference>
<gene>
    <name evidence="2" type="ORF">F4Y42_13545</name>
</gene>
<dbReference type="AlphaFoldDB" id="A0A6B0YWT7"/>
<dbReference type="InterPro" id="IPR050312">
    <property type="entry name" value="IolE/XylAMocC-like"/>
</dbReference>
<comment type="caution">
    <text evidence="2">The sequence shown here is derived from an EMBL/GenBank/DDBJ whole genome shotgun (WGS) entry which is preliminary data.</text>
</comment>
<proteinExistence type="predicted"/>
<organism evidence="2">
    <name type="scientific">Caldilineaceae bacterium SB0664_bin_27</name>
    <dbReference type="NCBI Taxonomy" id="2605260"/>
    <lineage>
        <taxon>Bacteria</taxon>
        <taxon>Bacillati</taxon>
        <taxon>Chloroflexota</taxon>
        <taxon>Caldilineae</taxon>
        <taxon>Caldilineales</taxon>
        <taxon>Caldilineaceae</taxon>
    </lineage>
</organism>
<feature type="domain" description="Xylose isomerase-like TIM barrel" evidence="1">
    <location>
        <begin position="29"/>
        <end position="294"/>
    </location>
</feature>
<dbReference type="SUPFAM" id="SSF51658">
    <property type="entry name" value="Xylose isomerase-like"/>
    <property type="match status" value="1"/>
</dbReference>
<dbReference type="PANTHER" id="PTHR12110">
    <property type="entry name" value="HYDROXYPYRUVATE ISOMERASE"/>
    <property type="match status" value="1"/>
</dbReference>
<dbReference type="InterPro" id="IPR036237">
    <property type="entry name" value="Xyl_isomerase-like_sf"/>
</dbReference>
<dbReference type="EMBL" id="VXRG01000110">
    <property type="protein sequence ID" value="MXY94459.1"/>
    <property type="molecule type" value="Genomic_DNA"/>
</dbReference>
<reference evidence="2" key="1">
    <citation type="submission" date="2019-09" db="EMBL/GenBank/DDBJ databases">
        <title>Characterisation of the sponge microbiome using genome-centric metagenomics.</title>
        <authorList>
            <person name="Engelberts J.P."/>
            <person name="Robbins S.J."/>
            <person name="De Goeij J.M."/>
            <person name="Aranda M."/>
            <person name="Bell S.C."/>
            <person name="Webster N.S."/>
        </authorList>
    </citation>
    <scope>NUCLEOTIDE SEQUENCE</scope>
    <source>
        <strain evidence="2">SB0664_bin_27</strain>
    </source>
</reference>
<accession>A0A6B0YWT7</accession>
<name>A0A6B0YWT7_9CHLR</name>